<name>A0AAW0MIZ0_9GOBI</name>
<dbReference type="AlphaFoldDB" id="A0AAW0MIZ0"/>
<protein>
    <submittedName>
        <fullName evidence="2">Uncharacterized protein</fullName>
    </submittedName>
</protein>
<comment type="caution">
    <text evidence="2">The sequence shown here is derived from an EMBL/GenBank/DDBJ whole genome shotgun (WGS) entry which is preliminary data.</text>
</comment>
<feature type="compositionally biased region" description="Basic and acidic residues" evidence="1">
    <location>
        <begin position="95"/>
        <end position="109"/>
    </location>
</feature>
<dbReference type="Proteomes" id="UP001460270">
    <property type="component" value="Unassembled WGS sequence"/>
</dbReference>
<keyword evidence="3" id="KW-1185">Reference proteome</keyword>
<evidence type="ECO:0000313" key="2">
    <source>
        <dbReference type="EMBL" id="KAK7879994.1"/>
    </source>
</evidence>
<gene>
    <name evidence="2" type="ORF">WMY93_033341</name>
</gene>
<proteinExistence type="predicted"/>
<dbReference type="EMBL" id="JBBPFD010000162">
    <property type="protein sequence ID" value="KAK7879994.1"/>
    <property type="molecule type" value="Genomic_DNA"/>
</dbReference>
<organism evidence="2 3">
    <name type="scientific">Mugilogobius chulae</name>
    <name type="common">yellowstripe goby</name>
    <dbReference type="NCBI Taxonomy" id="88201"/>
    <lineage>
        <taxon>Eukaryota</taxon>
        <taxon>Metazoa</taxon>
        <taxon>Chordata</taxon>
        <taxon>Craniata</taxon>
        <taxon>Vertebrata</taxon>
        <taxon>Euteleostomi</taxon>
        <taxon>Actinopterygii</taxon>
        <taxon>Neopterygii</taxon>
        <taxon>Teleostei</taxon>
        <taxon>Neoteleostei</taxon>
        <taxon>Acanthomorphata</taxon>
        <taxon>Gobiaria</taxon>
        <taxon>Gobiiformes</taxon>
        <taxon>Gobioidei</taxon>
        <taxon>Gobiidae</taxon>
        <taxon>Gobionellinae</taxon>
        <taxon>Mugilogobius</taxon>
    </lineage>
</organism>
<feature type="region of interest" description="Disordered" evidence="1">
    <location>
        <begin position="83"/>
        <end position="137"/>
    </location>
</feature>
<evidence type="ECO:0000313" key="3">
    <source>
        <dbReference type="Proteomes" id="UP001460270"/>
    </source>
</evidence>
<reference evidence="3" key="1">
    <citation type="submission" date="2024-04" db="EMBL/GenBank/DDBJ databases">
        <title>Salinicola lusitanus LLJ914,a marine bacterium isolated from the Okinawa Trough.</title>
        <authorList>
            <person name="Li J."/>
        </authorList>
    </citation>
    <scope>NUCLEOTIDE SEQUENCE [LARGE SCALE GENOMIC DNA]</scope>
</reference>
<accession>A0AAW0MIZ0</accession>
<sequence>MNERTLLSRSRKQSTYRGSLLLHLSQWKQGRKDRPALKVQMNFLCSGGGNAEGAERSAGAGPHSIWIKASTIEKTMRRRLMGGLMLNKHTKYNKKTREDMRQAEQEAKHLYRPPALTEQISEPQAGDVLQKSRSPGT</sequence>
<evidence type="ECO:0000256" key="1">
    <source>
        <dbReference type="SAM" id="MobiDB-lite"/>
    </source>
</evidence>